<organism evidence="1 2">
    <name type="scientific">Burkholderia stabilis</name>
    <dbReference type="NCBI Taxonomy" id="95485"/>
    <lineage>
        <taxon>Bacteria</taxon>
        <taxon>Pseudomonadati</taxon>
        <taxon>Pseudomonadota</taxon>
        <taxon>Betaproteobacteria</taxon>
        <taxon>Burkholderiales</taxon>
        <taxon>Burkholderiaceae</taxon>
        <taxon>Burkholderia</taxon>
        <taxon>Burkholderia cepacia complex</taxon>
    </lineage>
</organism>
<name>A0A1Y1BTX4_9BURK</name>
<proteinExistence type="predicted"/>
<dbReference type="Gene3D" id="2.60.200.60">
    <property type="match status" value="1"/>
</dbReference>
<evidence type="ECO:0000313" key="2">
    <source>
        <dbReference type="Proteomes" id="UP000218432"/>
    </source>
</evidence>
<dbReference type="EMBL" id="AP018113">
    <property type="protein sequence ID" value="BAX63420.1"/>
    <property type="molecule type" value="Genomic_DNA"/>
</dbReference>
<protein>
    <submittedName>
        <fullName evidence="1">PAAR repeat-containing protein</fullName>
    </submittedName>
</protein>
<gene>
    <name evidence="1" type="ORF">BSFP_062930</name>
</gene>
<sequence>MSTSIAVVGDATDHGGRIITGSDTHKIRGKKVARLHDLVDCPATYPDGRPHGINKIVEAHPTLSMGGRHVALHGHRTECGCRLIAASTVKVGR</sequence>
<dbReference type="InterPro" id="IPR008727">
    <property type="entry name" value="PAAR_motif"/>
</dbReference>
<dbReference type="CDD" id="cd14744">
    <property type="entry name" value="PAAR_CT_2"/>
    <property type="match status" value="1"/>
</dbReference>
<dbReference type="Proteomes" id="UP000218432">
    <property type="component" value="Chromosome 3"/>
</dbReference>
<dbReference type="RefSeq" id="WP_096475836.1">
    <property type="nucleotide sequence ID" value="NZ_AP018113.1"/>
</dbReference>
<evidence type="ECO:0000313" key="1">
    <source>
        <dbReference type="EMBL" id="BAX63420.1"/>
    </source>
</evidence>
<reference evidence="1 2" key="1">
    <citation type="journal article" date="2017" name="Genome Announc.">
        <title>Complete Genome Sequence of Burkholderia stabilis FERMP-21014.</title>
        <authorList>
            <person name="Konishi K."/>
            <person name="Kumagai T."/>
            <person name="Sakasegawa S."/>
            <person name="Tamura T."/>
        </authorList>
    </citation>
    <scope>NUCLEOTIDE SEQUENCE [LARGE SCALE GENOMIC DNA]</scope>
    <source>
        <strain evidence="1 2">FERMP-21014</strain>
    </source>
</reference>
<dbReference type="AlphaFoldDB" id="A0A1Y1BTX4"/>
<dbReference type="Pfam" id="PF05488">
    <property type="entry name" value="PAAR_motif"/>
    <property type="match status" value="1"/>
</dbReference>
<accession>A0A1Y1BTX4</accession>